<dbReference type="RefSeq" id="WP_164653274.1">
    <property type="nucleotide sequence ID" value="NZ_JAAIJR010000023.1"/>
</dbReference>
<protein>
    <submittedName>
        <fullName evidence="1">Excinuclease ABC subunit A</fullName>
    </submittedName>
</protein>
<dbReference type="AlphaFoldDB" id="A0A6P1DVS0"/>
<dbReference type="Proteomes" id="UP000471640">
    <property type="component" value="Unassembled WGS sequence"/>
</dbReference>
<dbReference type="PANTHER" id="PTHR40266">
    <property type="entry name" value="TOXIN HIGB-1"/>
    <property type="match status" value="1"/>
</dbReference>
<dbReference type="InterPro" id="IPR007711">
    <property type="entry name" value="HigB-1"/>
</dbReference>
<dbReference type="SUPFAM" id="SSF143011">
    <property type="entry name" value="RelE-like"/>
    <property type="match status" value="1"/>
</dbReference>
<proteinExistence type="predicted"/>
<dbReference type="EMBL" id="JAAIJR010000023">
    <property type="protein sequence ID" value="NEX20182.1"/>
    <property type="molecule type" value="Genomic_DNA"/>
</dbReference>
<dbReference type="InterPro" id="IPR035093">
    <property type="entry name" value="RelE/ParE_toxin_dom_sf"/>
</dbReference>
<dbReference type="Gene3D" id="3.30.2310.20">
    <property type="entry name" value="RelE-like"/>
    <property type="match status" value="1"/>
</dbReference>
<reference evidence="1 2" key="2">
    <citation type="submission" date="2020-02" db="EMBL/GenBank/DDBJ databases">
        <title>Genome sequences of Thiorhodococcus mannitoliphagus and Thiorhodococcus minor, purple sulfur photosynthetic bacteria in the gammaproteobacterial family, Chromatiaceae.</title>
        <authorList>
            <person name="Aviles F.A."/>
            <person name="Meyer T.E."/>
            <person name="Kyndt J.A."/>
        </authorList>
    </citation>
    <scope>NUCLEOTIDE SEQUENCE [LARGE SCALE GENOMIC DNA]</scope>
    <source>
        <strain evidence="1 2">DSM 18266</strain>
    </source>
</reference>
<dbReference type="PANTHER" id="PTHR40266:SF2">
    <property type="entry name" value="TOXIN HIGB-1"/>
    <property type="match status" value="1"/>
</dbReference>
<gene>
    <name evidence="1" type="ORF">G3480_07625</name>
</gene>
<evidence type="ECO:0000313" key="1">
    <source>
        <dbReference type="EMBL" id="NEX20182.1"/>
    </source>
</evidence>
<reference evidence="2" key="1">
    <citation type="journal article" date="2020" name="Microbiol. Resour. Announc.">
        <title>Draft Genome Sequences of Thiorhodococcus mannitoliphagus and Thiorhodococcus minor, Purple Sulfur Photosynthetic Bacteria in the Gammaproteobacterial Family Chromatiaceae.</title>
        <authorList>
            <person name="Aviles F.A."/>
            <person name="Meyer T.E."/>
            <person name="Kyndt J.A."/>
        </authorList>
    </citation>
    <scope>NUCLEOTIDE SEQUENCE [LARGE SCALE GENOMIC DNA]</scope>
    <source>
        <strain evidence="2">DSM 18266</strain>
    </source>
</reference>
<dbReference type="Pfam" id="PF05015">
    <property type="entry name" value="HigB-like_toxin"/>
    <property type="match status" value="1"/>
</dbReference>
<name>A0A6P1DVS0_9GAMM</name>
<organism evidence="1 2">
    <name type="scientific">Thiorhodococcus mannitoliphagus</name>
    <dbReference type="NCBI Taxonomy" id="329406"/>
    <lineage>
        <taxon>Bacteria</taxon>
        <taxon>Pseudomonadati</taxon>
        <taxon>Pseudomonadota</taxon>
        <taxon>Gammaproteobacteria</taxon>
        <taxon>Chromatiales</taxon>
        <taxon>Chromatiaceae</taxon>
        <taxon>Thiorhodococcus</taxon>
    </lineage>
</organism>
<evidence type="ECO:0000313" key="2">
    <source>
        <dbReference type="Proteomes" id="UP000471640"/>
    </source>
</evidence>
<accession>A0A6P1DVS0</accession>
<comment type="caution">
    <text evidence="1">The sequence shown here is derived from an EMBL/GenBank/DDBJ whole genome shotgun (WGS) entry which is preliminary data.</text>
</comment>
<keyword evidence="2" id="KW-1185">Reference proteome</keyword>
<sequence>MIKTFRCRDREALFSGRRVARFANIERAALRKLVQLNLARVVDDMRAPPGNRLESLKGNRAGQWSVRINAQWRLCFRFSDGDALDVEIVDDH</sequence>